<dbReference type="RefSeq" id="WP_340234113.1">
    <property type="nucleotide sequence ID" value="NZ_JBBEWC010000001.1"/>
</dbReference>
<keyword evidence="1" id="KW-0732">Signal</keyword>
<dbReference type="NCBIfam" id="TIGR04183">
    <property type="entry name" value="Por_Secre_tail"/>
    <property type="match status" value="1"/>
</dbReference>
<dbReference type="InterPro" id="IPR026444">
    <property type="entry name" value="Secre_tail"/>
</dbReference>
<name>A0ABW5JG29_9BACT</name>
<dbReference type="EMBL" id="JBHULC010000038">
    <property type="protein sequence ID" value="MFD2523810.1"/>
    <property type="molecule type" value="Genomic_DNA"/>
</dbReference>
<evidence type="ECO:0000259" key="2">
    <source>
        <dbReference type="Pfam" id="PF18962"/>
    </source>
</evidence>
<evidence type="ECO:0000256" key="1">
    <source>
        <dbReference type="SAM" id="SignalP"/>
    </source>
</evidence>
<dbReference type="Proteomes" id="UP001597510">
    <property type="component" value="Unassembled WGS sequence"/>
</dbReference>
<feature type="chain" id="PRO_5047148462" evidence="1">
    <location>
        <begin position="19"/>
        <end position="727"/>
    </location>
</feature>
<reference evidence="4" key="1">
    <citation type="journal article" date="2019" name="Int. J. Syst. Evol. Microbiol.">
        <title>The Global Catalogue of Microorganisms (GCM) 10K type strain sequencing project: providing services to taxonomists for standard genome sequencing and annotation.</title>
        <authorList>
            <consortium name="The Broad Institute Genomics Platform"/>
            <consortium name="The Broad Institute Genome Sequencing Center for Infectious Disease"/>
            <person name="Wu L."/>
            <person name="Ma J."/>
        </authorList>
    </citation>
    <scope>NUCLEOTIDE SEQUENCE [LARGE SCALE GENOMIC DNA]</scope>
    <source>
        <strain evidence="4">KCTC 52344</strain>
    </source>
</reference>
<evidence type="ECO:0000313" key="4">
    <source>
        <dbReference type="Proteomes" id="UP001597510"/>
    </source>
</evidence>
<feature type="signal peptide" evidence="1">
    <location>
        <begin position="1"/>
        <end position="18"/>
    </location>
</feature>
<sequence length="727" mass="82810">MKIFYIVSLTLFYTISFAQWPNTLDKRLAIEQSTEYNQIDGTQYDEQGNTYVAIKSGKFYSRSTPYTNNYLPIRFQKLDKKGIELWNLDSAVVICDTYISVPEQKGGLYIFYTKLHNKTSNGPVNNNMLACTYIDNKGMKKWTTELENFDAVGSAISATSIKVNAMGEVELYFVAKEVVCFQKLDKDGNKLLTENKKLSDNIIGFGDEIAAVKNGFVYTKRKATTIFETPVKFLYKRDKDWNDVWKKEVAIEIGSINSIFFDNDDNAFVLRDIYGTTLKVSKITTDGDIITTTRPLNTTTYVVNHYYSFDAEKNLHLYLLLNDIPTPKIIYIKINTQGDILIDRELENINSRIIESNNTVPANLYKEKLYDFSLNNRGDILLSWMKKTNNLTELYLSRFDSEGNLLWDKDKLIDIDSTIISTTNVPPTDSTYSVLYLTGKFQYPNRYPPMHSSNFYLKKLSKNGNYNELNAKIADKACENGKLELNLETEGTYENNNQFRVLLSDANGSFANAKEIGTSSQTEFSIDNLKEKEGDYQVKVVSTNPAVEIAKPMALKIQKAPSFTLQYNETVRKFDSTAIRFYITGTPPYTMKLWDDTEAHISTNFFEKYIKPTTTSEYTIKSFSDANCAAMPVSFKITVLEPLSTEWQVRDNVRVYPMPASTKLTVEINNTTAENIPLSLYTVGGELIYEQQTIKGTIDLRDISQGVYLLKGSINGKGFTKKILIEK</sequence>
<comment type="caution">
    <text evidence="3">The sequence shown here is derived from an EMBL/GenBank/DDBJ whole genome shotgun (WGS) entry which is preliminary data.</text>
</comment>
<feature type="domain" description="Secretion system C-terminal sorting" evidence="2">
    <location>
        <begin position="655"/>
        <end position="725"/>
    </location>
</feature>
<proteinExistence type="predicted"/>
<organism evidence="3 4">
    <name type="scientific">Emticicia soli</name>
    <dbReference type="NCBI Taxonomy" id="2027878"/>
    <lineage>
        <taxon>Bacteria</taxon>
        <taxon>Pseudomonadati</taxon>
        <taxon>Bacteroidota</taxon>
        <taxon>Cytophagia</taxon>
        <taxon>Cytophagales</taxon>
        <taxon>Leadbetterellaceae</taxon>
        <taxon>Emticicia</taxon>
    </lineage>
</organism>
<gene>
    <name evidence="3" type="ORF">ACFSR2_23115</name>
</gene>
<evidence type="ECO:0000313" key="3">
    <source>
        <dbReference type="EMBL" id="MFD2523810.1"/>
    </source>
</evidence>
<keyword evidence="4" id="KW-1185">Reference proteome</keyword>
<dbReference type="Pfam" id="PF18962">
    <property type="entry name" value="Por_Secre_tail"/>
    <property type="match status" value="1"/>
</dbReference>
<protein>
    <submittedName>
        <fullName evidence="3">T9SS type A sorting domain-containing protein</fullName>
    </submittedName>
</protein>
<accession>A0ABW5JG29</accession>